<sequence length="22" mass="2738">MVLLILKRVQKDWEKRVKRVIS</sequence>
<reference evidence="1" key="1">
    <citation type="submission" date="2014-09" db="EMBL/GenBank/DDBJ databases">
        <authorList>
            <person name="Magalhaes I.L.F."/>
            <person name="Oliveira U."/>
            <person name="Santos F.R."/>
            <person name="Vidigal T.H.D.A."/>
            <person name="Brescovit A.D."/>
            <person name="Santos A.J."/>
        </authorList>
    </citation>
    <scope>NUCLEOTIDE SEQUENCE</scope>
    <source>
        <tissue evidence="1">Shoot tissue taken approximately 20 cm above the soil surface</tissue>
    </source>
</reference>
<proteinExistence type="predicted"/>
<name>A0A0A9H495_ARUDO</name>
<dbReference type="EMBL" id="GBRH01168230">
    <property type="protein sequence ID" value="JAE29666.1"/>
    <property type="molecule type" value="Transcribed_RNA"/>
</dbReference>
<dbReference type="AlphaFoldDB" id="A0A0A9H495"/>
<evidence type="ECO:0000313" key="1">
    <source>
        <dbReference type="EMBL" id="JAE29666.1"/>
    </source>
</evidence>
<reference evidence="1" key="2">
    <citation type="journal article" date="2015" name="Data Brief">
        <title>Shoot transcriptome of the giant reed, Arundo donax.</title>
        <authorList>
            <person name="Barrero R.A."/>
            <person name="Guerrero F.D."/>
            <person name="Moolhuijzen P."/>
            <person name="Goolsby J.A."/>
            <person name="Tidwell J."/>
            <person name="Bellgard S.E."/>
            <person name="Bellgard M.I."/>
        </authorList>
    </citation>
    <scope>NUCLEOTIDE SEQUENCE</scope>
    <source>
        <tissue evidence="1">Shoot tissue taken approximately 20 cm above the soil surface</tissue>
    </source>
</reference>
<protein>
    <submittedName>
        <fullName evidence="1">Uncharacterized protein</fullName>
    </submittedName>
</protein>
<accession>A0A0A9H495</accession>
<organism evidence="1">
    <name type="scientific">Arundo donax</name>
    <name type="common">Giant reed</name>
    <name type="synonym">Donax arundinaceus</name>
    <dbReference type="NCBI Taxonomy" id="35708"/>
    <lineage>
        <taxon>Eukaryota</taxon>
        <taxon>Viridiplantae</taxon>
        <taxon>Streptophyta</taxon>
        <taxon>Embryophyta</taxon>
        <taxon>Tracheophyta</taxon>
        <taxon>Spermatophyta</taxon>
        <taxon>Magnoliopsida</taxon>
        <taxon>Liliopsida</taxon>
        <taxon>Poales</taxon>
        <taxon>Poaceae</taxon>
        <taxon>PACMAD clade</taxon>
        <taxon>Arundinoideae</taxon>
        <taxon>Arundineae</taxon>
        <taxon>Arundo</taxon>
    </lineage>
</organism>